<comment type="caution">
    <text evidence="8">The sequence shown here is derived from an EMBL/GenBank/DDBJ whole genome shotgun (WGS) entry which is preliminary data.</text>
</comment>
<dbReference type="Proteomes" id="UP000737018">
    <property type="component" value="Unassembled WGS sequence"/>
</dbReference>
<name>A0A8J4S0M8_9ROSI</name>
<keyword evidence="6" id="KW-0812">Transmembrane</keyword>
<keyword evidence="6" id="KW-1133">Transmembrane helix</keyword>
<evidence type="ECO:0000313" key="8">
    <source>
        <dbReference type="EMBL" id="KAF3973358.1"/>
    </source>
</evidence>
<dbReference type="GO" id="GO:0005524">
    <property type="term" value="F:ATP binding"/>
    <property type="evidence" value="ECO:0007669"/>
    <property type="project" value="UniProtKB-KW"/>
</dbReference>
<evidence type="ECO:0000256" key="4">
    <source>
        <dbReference type="ARBA" id="ARBA00022777"/>
    </source>
</evidence>
<dbReference type="PANTHER" id="PTHR27002">
    <property type="entry name" value="RECEPTOR-LIKE SERINE/THREONINE-PROTEIN KINASE SD1-8"/>
    <property type="match status" value="1"/>
</dbReference>
<keyword evidence="3" id="KW-0547">Nucleotide-binding</keyword>
<keyword evidence="4" id="KW-0418">Kinase</keyword>
<dbReference type="Gene3D" id="3.30.200.20">
    <property type="entry name" value="Phosphorylase Kinase, domain 1"/>
    <property type="match status" value="1"/>
</dbReference>
<feature type="transmembrane region" description="Helical" evidence="6">
    <location>
        <begin position="16"/>
        <end position="39"/>
    </location>
</feature>
<proteinExistence type="predicted"/>
<evidence type="ECO:0000256" key="5">
    <source>
        <dbReference type="ARBA" id="ARBA00022840"/>
    </source>
</evidence>
<keyword evidence="9" id="KW-1185">Reference proteome</keyword>
<gene>
    <name evidence="8" type="ORF">CMV_003216</name>
</gene>
<evidence type="ECO:0000256" key="6">
    <source>
        <dbReference type="SAM" id="Phobius"/>
    </source>
</evidence>
<dbReference type="PROSITE" id="PS50011">
    <property type="entry name" value="PROTEIN_KINASE_DOM"/>
    <property type="match status" value="1"/>
</dbReference>
<evidence type="ECO:0000256" key="3">
    <source>
        <dbReference type="ARBA" id="ARBA00022741"/>
    </source>
</evidence>
<dbReference type="OrthoDB" id="1938319at2759"/>
<evidence type="ECO:0000259" key="7">
    <source>
        <dbReference type="PROSITE" id="PS50011"/>
    </source>
</evidence>
<evidence type="ECO:0000313" key="9">
    <source>
        <dbReference type="Proteomes" id="UP000737018"/>
    </source>
</evidence>
<keyword evidence="2" id="KW-0808">Transferase</keyword>
<feature type="domain" description="Protein kinase" evidence="7">
    <location>
        <begin position="88"/>
        <end position="147"/>
    </location>
</feature>
<reference evidence="8" key="1">
    <citation type="submission" date="2020-03" db="EMBL/GenBank/DDBJ databases">
        <title>Castanea mollissima Vanexum genome sequencing.</title>
        <authorList>
            <person name="Staton M."/>
        </authorList>
    </citation>
    <scope>NUCLEOTIDE SEQUENCE</scope>
    <source>
        <tissue evidence="8">Leaf</tissue>
    </source>
</reference>
<keyword evidence="1" id="KW-0723">Serine/threonine-protein kinase</keyword>
<sequence>MAASELESKNKDQRTVVIISVSVVFGVLLLVSISWLLIWKRTFHRSKARRQRVNNPNQDDKPSIVEEEEDLQLPLFDTYTIATATNNFSFSNKIGEGGFGPVYKGELPSGEQIAVKRLSRYSGQGLKEFKNEKFRVIYIQSNKRYCT</sequence>
<organism evidence="8 9">
    <name type="scientific">Castanea mollissima</name>
    <name type="common">Chinese chestnut</name>
    <dbReference type="NCBI Taxonomy" id="60419"/>
    <lineage>
        <taxon>Eukaryota</taxon>
        <taxon>Viridiplantae</taxon>
        <taxon>Streptophyta</taxon>
        <taxon>Embryophyta</taxon>
        <taxon>Tracheophyta</taxon>
        <taxon>Spermatophyta</taxon>
        <taxon>Magnoliopsida</taxon>
        <taxon>eudicotyledons</taxon>
        <taxon>Gunneridae</taxon>
        <taxon>Pentapetalae</taxon>
        <taxon>rosids</taxon>
        <taxon>fabids</taxon>
        <taxon>Fagales</taxon>
        <taxon>Fagaceae</taxon>
        <taxon>Castanea</taxon>
    </lineage>
</organism>
<evidence type="ECO:0000256" key="1">
    <source>
        <dbReference type="ARBA" id="ARBA00022527"/>
    </source>
</evidence>
<evidence type="ECO:0000256" key="2">
    <source>
        <dbReference type="ARBA" id="ARBA00022679"/>
    </source>
</evidence>
<accession>A0A8J4S0M8</accession>
<keyword evidence="5" id="KW-0067">ATP-binding</keyword>
<dbReference type="PANTHER" id="PTHR27002:SF864">
    <property type="entry name" value="RECEPTOR-LIKE SERINE_THREONINE-PROTEIN KINASE"/>
    <property type="match status" value="1"/>
</dbReference>
<dbReference type="GO" id="GO:0005886">
    <property type="term" value="C:plasma membrane"/>
    <property type="evidence" value="ECO:0007669"/>
    <property type="project" value="TreeGrafter"/>
</dbReference>
<protein>
    <recommendedName>
        <fullName evidence="7">Protein kinase domain-containing protein</fullName>
    </recommendedName>
</protein>
<dbReference type="SUPFAM" id="SSF56112">
    <property type="entry name" value="Protein kinase-like (PK-like)"/>
    <property type="match status" value="1"/>
</dbReference>
<dbReference type="GO" id="GO:0004674">
    <property type="term" value="F:protein serine/threonine kinase activity"/>
    <property type="evidence" value="ECO:0007669"/>
    <property type="project" value="UniProtKB-KW"/>
</dbReference>
<dbReference type="AlphaFoldDB" id="A0A8J4S0M8"/>
<dbReference type="InterPro" id="IPR000719">
    <property type="entry name" value="Prot_kinase_dom"/>
</dbReference>
<keyword evidence="6" id="KW-0472">Membrane</keyword>
<dbReference type="InterPro" id="IPR011009">
    <property type="entry name" value="Kinase-like_dom_sf"/>
</dbReference>
<dbReference type="EMBL" id="JRKL02000252">
    <property type="protein sequence ID" value="KAF3973358.1"/>
    <property type="molecule type" value="Genomic_DNA"/>
</dbReference>